<dbReference type="Gene3D" id="3.30.1370.70">
    <property type="entry name" value="Scaffold protein Nfu/NifU, N-terminal domain"/>
    <property type="match status" value="1"/>
</dbReference>
<name>A0A328CD47_9DELT</name>
<dbReference type="GO" id="GO:0016226">
    <property type="term" value="P:iron-sulfur cluster assembly"/>
    <property type="evidence" value="ECO:0007669"/>
    <property type="project" value="InterPro"/>
</dbReference>
<dbReference type="InterPro" id="IPR036498">
    <property type="entry name" value="Nfu/NifU_N_sf"/>
</dbReference>
<accession>A0A328CD47</accession>
<dbReference type="PANTHER" id="PTHR11178:SF1">
    <property type="entry name" value="NFU1 IRON-SULFUR CLUSTER SCAFFOLD HOMOLOG, MITOCHONDRIAL"/>
    <property type="match status" value="1"/>
</dbReference>
<dbReference type="InterPro" id="IPR034904">
    <property type="entry name" value="FSCA_dom_sf"/>
</dbReference>
<dbReference type="Proteomes" id="UP000249169">
    <property type="component" value="Unassembled WGS sequence"/>
</dbReference>
<comment type="similarity">
    <text evidence="1">Belongs to the NifU family.</text>
</comment>
<sequence>MKIAEIEPTPNPNAMKFVLTEPITSGFVTRSFEDFNQAETVPLAKAIFGIDHVISVYFADRWITVTQDGNAEWSQLLRAVAEPIRAASFEDANPEGGIGVSGDMEDDVDLPGMDDPRIPLIRETIDEHIMPFLAGDGGGLKIMGLIDNQLMVRYEGACGTCPASMTGTLLAIENLLQVEVDPELYVATV</sequence>
<proteinExistence type="inferred from homology"/>
<dbReference type="OrthoDB" id="9796965at2"/>
<organism evidence="3 4">
    <name type="scientific">Lujinxingia litoralis</name>
    <dbReference type="NCBI Taxonomy" id="2211119"/>
    <lineage>
        <taxon>Bacteria</taxon>
        <taxon>Deltaproteobacteria</taxon>
        <taxon>Bradymonadales</taxon>
        <taxon>Lujinxingiaceae</taxon>
        <taxon>Lujinxingia</taxon>
    </lineage>
</organism>
<dbReference type="Pfam" id="PF08712">
    <property type="entry name" value="Nfu_N"/>
    <property type="match status" value="1"/>
</dbReference>
<dbReference type="InterPro" id="IPR014824">
    <property type="entry name" value="Nfu/NifU_N"/>
</dbReference>
<dbReference type="SUPFAM" id="SSF110836">
    <property type="entry name" value="Hypothetical protein SAV1430"/>
    <property type="match status" value="1"/>
</dbReference>
<dbReference type="PANTHER" id="PTHR11178">
    <property type="entry name" value="IRON-SULFUR CLUSTER SCAFFOLD PROTEIN NFU-RELATED"/>
    <property type="match status" value="1"/>
</dbReference>
<evidence type="ECO:0000313" key="3">
    <source>
        <dbReference type="EMBL" id="RAL25251.1"/>
    </source>
</evidence>
<reference evidence="3 4" key="1">
    <citation type="submission" date="2018-05" db="EMBL/GenBank/DDBJ databases">
        <title>Lujinxingia marina gen. nov. sp. nov., a new facultative anaerobic member of the class Deltaproteobacteria, and proposal of Lujinxingaceae fam. nov.</title>
        <authorList>
            <person name="Li C.-M."/>
        </authorList>
    </citation>
    <scope>NUCLEOTIDE SEQUENCE [LARGE SCALE GENOMIC DNA]</scope>
    <source>
        <strain evidence="3 4">B210</strain>
    </source>
</reference>
<dbReference type="GO" id="GO:0005506">
    <property type="term" value="F:iron ion binding"/>
    <property type="evidence" value="ECO:0007669"/>
    <property type="project" value="InterPro"/>
</dbReference>
<keyword evidence="4" id="KW-1185">Reference proteome</keyword>
<gene>
    <name evidence="3" type="ORF">DL240_03300</name>
</gene>
<evidence type="ECO:0000259" key="2">
    <source>
        <dbReference type="SMART" id="SM00932"/>
    </source>
</evidence>
<evidence type="ECO:0000313" key="4">
    <source>
        <dbReference type="Proteomes" id="UP000249169"/>
    </source>
</evidence>
<dbReference type="Gene3D" id="3.30.300.130">
    <property type="entry name" value="Fe-S cluster assembly (FSCA)"/>
    <property type="match status" value="1"/>
</dbReference>
<dbReference type="AlphaFoldDB" id="A0A328CD47"/>
<evidence type="ECO:0000256" key="1">
    <source>
        <dbReference type="ARBA" id="ARBA00006420"/>
    </source>
</evidence>
<dbReference type="SUPFAM" id="SSF117916">
    <property type="entry name" value="Fe-S cluster assembly (FSCA) domain-like"/>
    <property type="match status" value="1"/>
</dbReference>
<feature type="domain" description="Scaffold protein Nfu/NifU N-terminal" evidence="2">
    <location>
        <begin position="4"/>
        <end position="91"/>
    </location>
</feature>
<dbReference type="GO" id="GO:0051536">
    <property type="term" value="F:iron-sulfur cluster binding"/>
    <property type="evidence" value="ECO:0007669"/>
    <property type="project" value="InterPro"/>
</dbReference>
<dbReference type="SMART" id="SM00932">
    <property type="entry name" value="Nfu_N"/>
    <property type="match status" value="1"/>
</dbReference>
<protein>
    <submittedName>
        <fullName evidence="3">NifU family protein</fullName>
    </submittedName>
</protein>
<comment type="caution">
    <text evidence="3">The sequence shown here is derived from an EMBL/GenBank/DDBJ whole genome shotgun (WGS) entry which is preliminary data.</text>
</comment>
<dbReference type="RefSeq" id="WP_111728423.1">
    <property type="nucleotide sequence ID" value="NZ_QHKO01000001.1"/>
</dbReference>
<dbReference type="EMBL" id="QHKO01000001">
    <property type="protein sequence ID" value="RAL25251.1"/>
    <property type="molecule type" value="Genomic_DNA"/>
</dbReference>
<dbReference type="InterPro" id="IPR001075">
    <property type="entry name" value="NIF_FeS_clus_asmbl_NifU_C"/>
</dbReference>
<dbReference type="Pfam" id="PF01106">
    <property type="entry name" value="NifU"/>
    <property type="match status" value="1"/>
</dbReference>